<evidence type="ECO:0000313" key="2">
    <source>
        <dbReference type="EMBL" id="KAJ8943326.1"/>
    </source>
</evidence>
<gene>
    <name evidence="2" type="ORF">NQ314_009786</name>
</gene>
<accession>A0AAV8XY19</accession>
<organism evidence="2 3">
    <name type="scientific">Rhamnusium bicolor</name>
    <dbReference type="NCBI Taxonomy" id="1586634"/>
    <lineage>
        <taxon>Eukaryota</taxon>
        <taxon>Metazoa</taxon>
        <taxon>Ecdysozoa</taxon>
        <taxon>Arthropoda</taxon>
        <taxon>Hexapoda</taxon>
        <taxon>Insecta</taxon>
        <taxon>Pterygota</taxon>
        <taxon>Neoptera</taxon>
        <taxon>Endopterygota</taxon>
        <taxon>Coleoptera</taxon>
        <taxon>Polyphaga</taxon>
        <taxon>Cucujiformia</taxon>
        <taxon>Chrysomeloidea</taxon>
        <taxon>Cerambycidae</taxon>
        <taxon>Lepturinae</taxon>
        <taxon>Rhagiini</taxon>
        <taxon>Rhamnusium</taxon>
    </lineage>
</organism>
<comment type="caution">
    <text evidence="2">The sequence shown here is derived from an EMBL/GenBank/DDBJ whole genome shotgun (WGS) entry which is preliminary data.</text>
</comment>
<keyword evidence="3" id="KW-1185">Reference proteome</keyword>
<dbReference type="Proteomes" id="UP001162156">
    <property type="component" value="Unassembled WGS sequence"/>
</dbReference>
<dbReference type="InterPro" id="IPR029526">
    <property type="entry name" value="PGBD"/>
</dbReference>
<feature type="domain" description="PiggyBac transposable element-derived protein" evidence="1">
    <location>
        <begin position="3"/>
        <end position="216"/>
    </location>
</feature>
<dbReference type="PANTHER" id="PTHR47272:SF1">
    <property type="entry name" value="PIGGYBAC TRANSPOSABLE ELEMENT-DERIVED PROTEIN 3-LIKE"/>
    <property type="match status" value="1"/>
</dbReference>
<reference evidence="2" key="1">
    <citation type="journal article" date="2023" name="Insect Mol. Biol.">
        <title>Genome sequencing provides insights into the evolution of gene families encoding plant cell wall-degrading enzymes in longhorned beetles.</title>
        <authorList>
            <person name="Shin N.R."/>
            <person name="Okamura Y."/>
            <person name="Kirsch R."/>
            <person name="Pauchet Y."/>
        </authorList>
    </citation>
    <scope>NUCLEOTIDE SEQUENCE</scope>
    <source>
        <strain evidence="2">RBIC_L_NR</strain>
    </source>
</reference>
<evidence type="ECO:0000313" key="3">
    <source>
        <dbReference type="Proteomes" id="UP001162156"/>
    </source>
</evidence>
<sequence>MDIPCISRAVTCNRFEEIKIFLHFKDNGVEAKYGEPGYDKLFKIRPLLDKIRERFLLVPNEEHMAVHEQIIPTKARSSLKQYNPKKPHKWGYKVFILSGISGFSYDFDFYVGTIDPEPDYPDLGASSNVVVKLAKTIPQNLNHKLFFDNWFSSIRLLVYLTKIGILPIGTIRANRMPDLVFPKESEMKKIGRGTFMERVVCIDGVDVSVVCWYDNKLQIQFQLLLGVIHLVIYKDFVEK</sequence>
<proteinExistence type="predicted"/>
<dbReference type="EMBL" id="JANEYF010002687">
    <property type="protein sequence ID" value="KAJ8943326.1"/>
    <property type="molecule type" value="Genomic_DNA"/>
</dbReference>
<dbReference type="AlphaFoldDB" id="A0AAV8XY19"/>
<protein>
    <recommendedName>
        <fullName evidence="1">PiggyBac transposable element-derived protein domain-containing protein</fullName>
    </recommendedName>
</protein>
<dbReference type="Pfam" id="PF13843">
    <property type="entry name" value="DDE_Tnp_1_7"/>
    <property type="match status" value="1"/>
</dbReference>
<evidence type="ECO:0000259" key="1">
    <source>
        <dbReference type="Pfam" id="PF13843"/>
    </source>
</evidence>
<name>A0AAV8XY19_9CUCU</name>
<dbReference type="PANTHER" id="PTHR47272">
    <property type="entry name" value="DDE_TNP_1_7 DOMAIN-CONTAINING PROTEIN"/>
    <property type="match status" value="1"/>
</dbReference>